<evidence type="ECO:0000313" key="7">
    <source>
        <dbReference type="EMBL" id="PQO45333.1"/>
    </source>
</evidence>
<evidence type="ECO:0000256" key="2">
    <source>
        <dbReference type="ARBA" id="ARBA00022741"/>
    </source>
</evidence>
<dbReference type="Gene3D" id="3.30.200.20">
    <property type="entry name" value="Phosphorylase Kinase, domain 1"/>
    <property type="match status" value="1"/>
</dbReference>
<keyword evidence="2" id="KW-0547">Nucleotide-binding</keyword>
<proteinExistence type="predicted"/>
<dbReference type="InterPro" id="IPR008271">
    <property type="entry name" value="Ser/Thr_kinase_AS"/>
</dbReference>
<dbReference type="PROSITE" id="PS00108">
    <property type="entry name" value="PROTEIN_KINASE_ST"/>
    <property type="match status" value="1"/>
</dbReference>
<dbReference type="InterPro" id="IPR029151">
    <property type="entry name" value="Sensor-like_sf"/>
</dbReference>
<dbReference type="GO" id="GO:0005524">
    <property type="term" value="F:ATP binding"/>
    <property type="evidence" value="ECO:0007669"/>
    <property type="project" value="UniProtKB-KW"/>
</dbReference>
<dbReference type="GO" id="GO:0004674">
    <property type="term" value="F:protein serine/threonine kinase activity"/>
    <property type="evidence" value="ECO:0007669"/>
    <property type="project" value="TreeGrafter"/>
</dbReference>
<dbReference type="SMART" id="SM00220">
    <property type="entry name" value="S_TKc"/>
    <property type="match status" value="1"/>
</dbReference>
<evidence type="ECO:0000256" key="1">
    <source>
        <dbReference type="ARBA" id="ARBA00022679"/>
    </source>
</evidence>
<dbReference type="SUPFAM" id="SSF56112">
    <property type="entry name" value="Protein kinase-like (PK-like)"/>
    <property type="match status" value="1"/>
</dbReference>
<gene>
    <name evidence="7" type="ORF">C5Y93_15405</name>
</gene>
<sequence length="795" mass="87659">MERAAKSACQTLFPHSKPMPEPASNTPQETSSEDARFEATLMFESTSVSVSRQEEDVALAAELMASGLLSEREVTAAVADWSIYGHVSLAQHLTSRELITSEQLETLSQRSKKRVDRARESIAGGSAMLTGKDSMLLATLERLDGSGRVAKLLGVTVAARPSDQEVRVMEGRYELIRKLGQGGLGRVWLARDVNLNRYVALKEISHMAGSSHVIQRFKNEAEITGRLDHPSIVPIYQLGEDLTTQRVFYTMRFLGRSTLQDAIVEYHERREDGDEDPMLLRQLLTAFVNVCHAIGYAHSRKVIHRDLKPENVVIDSFGQVIVIDWGLAKVVDETTVESLVDSVALTSTDQTSEGQVMGTPLYMAPEQAAGRLDELDYRTDIYGLGAILFAIVTGFAPHEKTQKESADSGVGARGMITAIASGETPSAFEVHAEADPALEAICGKAMSRRRYARYQEATQLADDVQRWMAGETVSAYQEGPWRRANRWMSLHSRLTQAMIGVAMVVLVALTTLAMTARQNQLALARANYADMSGDLRELELQFRGIAVELGKDVRFLASLPPIEGIMNAREGIDVEEEAVWRERLETIYAGMLRSNSDYVSISFESYGEKGEAIEVVRVQRNPADPTLVRTMPPSRLRSSEEDALISAVATLEPGDAKLTLENRDMSVVNARGVDRLTVATPVFSDVTGKFFGMTVIESDVSGRVSEVLAGLGEVKYQLYLADGRGKVWATDTPSGGVRLVNTVETVPDLPEEVAQLLEKPQYPFQLESEDEYIARRFYVDPAGHGLFIFGRLADE</sequence>
<evidence type="ECO:0000256" key="4">
    <source>
        <dbReference type="ARBA" id="ARBA00022840"/>
    </source>
</evidence>
<evidence type="ECO:0000313" key="8">
    <source>
        <dbReference type="Proteomes" id="UP000237819"/>
    </source>
</evidence>
<dbReference type="AlphaFoldDB" id="A0A2S8GLL9"/>
<protein>
    <recommendedName>
        <fullName evidence="6">Protein kinase domain-containing protein</fullName>
    </recommendedName>
</protein>
<organism evidence="7 8">
    <name type="scientific">Blastopirellula marina</name>
    <dbReference type="NCBI Taxonomy" id="124"/>
    <lineage>
        <taxon>Bacteria</taxon>
        <taxon>Pseudomonadati</taxon>
        <taxon>Planctomycetota</taxon>
        <taxon>Planctomycetia</taxon>
        <taxon>Pirellulales</taxon>
        <taxon>Pirellulaceae</taxon>
        <taxon>Blastopirellula</taxon>
    </lineage>
</organism>
<dbReference type="SUPFAM" id="SSF103190">
    <property type="entry name" value="Sensory domain-like"/>
    <property type="match status" value="1"/>
</dbReference>
<feature type="domain" description="Protein kinase" evidence="6">
    <location>
        <begin position="173"/>
        <end position="468"/>
    </location>
</feature>
<keyword evidence="3" id="KW-0418">Kinase</keyword>
<dbReference type="Pfam" id="PF00069">
    <property type="entry name" value="Pkinase"/>
    <property type="match status" value="1"/>
</dbReference>
<evidence type="ECO:0000259" key="6">
    <source>
        <dbReference type="PROSITE" id="PS50011"/>
    </source>
</evidence>
<comment type="caution">
    <text evidence="7">The sequence shown here is derived from an EMBL/GenBank/DDBJ whole genome shotgun (WGS) entry which is preliminary data.</text>
</comment>
<reference evidence="7 8" key="1">
    <citation type="submission" date="2018-02" db="EMBL/GenBank/DDBJ databases">
        <title>Comparative genomes isolates from brazilian mangrove.</title>
        <authorList>
            <person name="Araujo J.E."/>
            <person name="Taketani R.G."/>
            <person name="Silva M.C.P."/>
            <person name="Loureco M.V."/>
            <person name="Andreote F.D."/>
        </authorList>
    </citation>
    <scope>NUCLEOTIDE SEQUENCE [LARGE SCALE GENOMIC DNA]</scope>
    <source>
        <strain evidence="7 8">Nap-Phe MGV</strain>
    </source>
</reference>
<keyword evidence="1" id="KW-0808">Transferase</keyword>
<keyword evidence="4" id="KW-0067">ATP-binding</keyword>
<dbReference type="CDD" id="cd14014">
    <property type="entry name" value="STKc_PknB_like"/>
    <property type="match status" value="1"/>
</dbReference>
<dbReference type="Gene3D" id="3.30.450.20">
    <property type="entry name" value="PAS domain"/>
    <property type="match status" value="1"/>
</dbReference>
<feature type="region of interest" description="Disordered" evidence="5">
    <location>
        <begin position="1"/>
        <end position="34"/>
    </location>
</feature>
<dbReference type="Gene3D" id="1.10.510.10">
    <property type="entry name" value="Transferase(Phosphotransferase) domain 1"/>
    <property type="match status" value="1"/>
</dbReference>
<evidence type="ECO:0000256" key="3">
    <source>
        <dbReference type="ARBA" id="ARBA00022777"/>
    </source>
</evidence>
<dbReference type="EMBL" id="PUHZ01000015">
    <property type="protein sequence ID" value="PQO45333.1"/>
    <property type="molecule type" value="Genomic_DNA"/>
</dbReference>
<dbReference type="Proteomes" id="UP000237819">
    <property type="component" value="Unassembled WGS sequence"/>
</dbReference>
<dbReference type="PROSITE" id="PS50011">
    <property type="entry name" value="PROTEIN_KINASE_DOM"/>
    <property type="match status" value="1"/>
</dbReference>
<dbReference type="PANTHER" id="PTHR43289">
    <property type="entry name" value="MITOGEN-ACTIVATED PROTEIN KINASE KINASE KINASE 20-RELATED"/>
    <property type="match status" value="1"/>
</dbReference>
<dbReference type="InterPro" id="IPR011009">
    <property type="entry name" value="Kinase-like_dom_sf"/>
</dbReference>
<dbReference type="InterPro" id="IPR000719">
    <property type="entry name" value="Prot_kinase_dom"/>
</dbReference>
<evidence type="ECO:0000256" key="5">
    <source>
        <dbReference type="SAM" id="MobiDB-lite"/>
    </source>
</evidence>
<name>A0A2S8GLL9_9BACT</name>
<accession>A0A2S8GLL9</accession>
<dbReference type="PANTHER" id="PTHR43289:SF6">
    <property type="entry name" value="SERINE_THREONINE-PROTEIN KINASE NEKL-3"/>
    <property type="match status" value="1"/>
</dbReference>